<evidence type="ECO:0000256" key="1">
    <source>
        <dbReference type="SAM" id="Phobius"/>
    </source>
</evidence>
<organism evidence="2 3">
    <name type="scientific">Leptospira wolffii</name>
    <dbReference type="NCBI Taxonomy" id="409998"/>
    <lineage>
        <taxon>Bacteria</taxon>
        <taxon>Pseudomonadati</taxon>
        <taxon>Spirochaetota</taxon>
        <taxon>Spirochaetia</taxon>
        <taxon>Leptospirales</taxon>
        <taxon>Leptospiraceae</taxon>
        <taxon>Leptospira</taxon>
    </lineage>
</organism>
<proteinExistence type="predicted"/>
<evidence type="ECO:0000313" key="3">
    <source>
        <dbReference type="Proteomes" id="UP001580391"/>
    </source>
</evidence>
<feature type="transmembrane region" description="Helical" evidence="1">
    <location>
        <begin position="7"/>
        <end position="26"/>
    </location>
</feature>
<protein>
    <recommendedName>
        <fullName evidence="4">SGNH/GDSL hydrolase family protein</fullName>
    </recommendedName>
</protein>
<sequence length="519" mass="61901">MRIRVKIILTVFFSLSIFLFLDRFLFPEILFRIPNELEWDTSPWYNFLRKRSEIRFSDRENGVLLLGSSVALYSVLPEKFEERVNESLSVDKKIRAEFYAHPSLTPSDFYYYKEDIASKKPKAIVYIINPADFQLEYLKQNPNGAQYDEKDFFADSVHTRHQNRLLYPDRFFLERWKEILSIGKSEAEVFASKFLSYAVRYRSFFYDPIVAWYMHRFRWGRSYHYYTGIRPKEGIYLRGWTKKNFEIDCKIGKQVWKDSIFIQKPGTTLRISRLMPKEEIVFEKKYEKKGWYYLEIPFSDSPTKTALRFEADKTASSKEVDDRIFGSKEEYGIRLSQNFCRADFREGISYSRISGFDDSRVESMSDSDYDKDYNFRIYRNNDAEDVLSRFKKLRTGKRILSEQKRFLSWSQMDYLKKGVRYLLEKNIRVILIHSPENPKEKKEYDKSPWYKGYLSFLRTLGEDGYEFMDKGDLFPRKQSFLDPHHLTYSASEIASRDFAESFLRSFASGSSESGRNLSE</sequence>
<comment type="caution">
    <text evidence="2">The sequence shown here is derived from an EMBL/GenBank/DDBJ whole genome shotgun (WGS) entry which is preliminary data.</text>
</comment>
<evidence type="ECO:0008006" key="4">
    <source>
        <dbReference type="Google" id="ProtNLM"/>
    </source>
</evidence>
<keyword evidence="1" id="KW-1133">Transmembrane helix</keyword>
<keyword evidence="1" id="KW-0472">Membrane</keyword>
<gene>
    <name evidence="2" type="ORF">ACE5IX_14480</name>
</gene>
<keyword evidence="3" id="KW-1185">Reference proteome</keyword>
<accession>A0ABV5BRQ2</accession>
<dbReference type="Proteomes" id="UP001580391">
    <property type="component" value="Unassembled WGS sequence"/>
</dbReference>
<keyword evidence="1" id="KW-0812">Transmembrane</keyword>
<name>A0ABV5BRQ2_9LEPT</name>
<dbReference type="RefSeq" id="WP_375517396.1">
    <property type="nucleotide sequence ID" value="NZ_JBHILI010000009.1"/>
</dbReference>
<reference evidence="2 3" key="1">
    <citation type="submission" date="2024-09" db="EMBL/GenBank/DDBJ databases">
        <title>Taxonomic and Genotyping Characterization of Leptospira Strains isolated from Multiple Sources in Colombia highlights the importance of intermediate species.</title>
        <authorList>
            <person name="Torres Higuera L."/>
            <person name="Rojas Tapias D."/>
            <person name="Jimenez Velasquez S."/>
            <person name="Renjifo Ibanez C."/>
        </authorList>
    </citation>
    <scope>NUCLEOTIDE SEQUENCE [LARGE SCALE GENOMIC DNA]</scope>
    <source>
        <strain evidence="2 3">Lep080</strain>
    </source>
</reference>
<dbReference type="EMBL" id="JBHILJ010000008">
    <property type="protein sequence ID" value="MFB5737727.1"/>
    <property type="molecule type" value="Genomic_DNA"/>
</dbReference>
<evidence type="ECO:0000313" key="2">
    <source>
        <dbReference type="EMBL" id="MFB5737727.1"/>
    </source>
</evidence>